<keyword evidence="1" id="KW-0472">Membrane</keyword>
<feature type="transmembrane region" description="Helical" evidence="1">
    <location>
        <begin position="12"/>
        <end position="32"/>
    </location>
</feature>
<dbReference type="RefSeq" id="WP_053477582.1">
    <property type="nucleotide sequence ID" value="NZ_CP041305.1"/>
</dbReference>
<evidence type="ECO:0008006" key="4">
    <source>
        <dbReference type="Google" id="ProtNLM"/>
    </source>
</evidence>
<accession>A0A0Q3VJW6</accession>
<dbReference type="AlphaFoldDB" id="A0A0Q3VJW6"/>
<dbReference type="Pfam" id="PF14004">
    <property type="entry name" value="DUF4227"/>
    <property type="match status" value="1"/>
</dbReference>
<dbReference type="Proteomes" id="UP000050996">
    <property type="component" value="Unassembled WGS sequence"/>
</dbReference>
<keyword evidence="1" id="KW-0812">Transmembrane</keyword>
<name>A0A0Q3VJW6_9BACI</name>
<comment type="caution">
    <text evidence="2">The sequence shown here is derived from an EMBL/GenBank/DDBJ whole genome shotgun (WGS) entry which is preliminary data.</text>
</comment>
<evidence type="ECO:0000313" key="2">
    <source>
        <dbReference type="EMBL" id="KQL21975.1"/>
    </source>
</evidence>
<keyword evidence="3" id="KW-1185">Reference proteome</keyword>
<dbReference type="InterPro" id="IPR025321">
    <property type="entry name" value="DUF4227"/>
</dbReference>
<organism evidence="2 3">
    <name type="scientific">Cytobacillus solani</name>
    <dbReference type="NCBI Taxonomy" id="1637975"/>
    <lineage>
        <taxon>Bacteria</taxon>
        <taxon>Bacillati</taxon>
        <taxon>Bacillota</taxon>
        <taxon>Bacilli</taxon>
        <taxon>Bacillales</taxon>
        <taxon>Bacillaceae</taxon>
        <taxon>Cytobacillus</taxon>
    </lineage>
</organism>
<dbReference type="PATRIC" id="fig|1637975.4.peg.3602"/>
<proteinExistence type="predicted"/>
<gene>
    <name evidence="2" type="ORF">AN957_18290</name>
</gene>
<protein>
    <recommendedName>
        <fullName evidence="4">DUF4227 domain-containing protein</fullName>
    </recommendedName>
</protein>
<evidence type="ECO:0000256" key="1">
    <source>
        <dbReference type="SAM" id="Phobius"/>
    </source>
</evidence>
<dbReference type="EMBL" id="LJIX01000006">
    <property type="protein sequence ID" value="KQL21975.1"/>
    <property type="molecule type" value="Genomic_DNA"/>
</dbReference>
<keyword evidence="1" id="KW-1133">Transmembrane helix</keyword>
<evidence type="ECO:0000313" key="3">
    <source>
        <dbReference type="Proteomes" id="UP000050996"/>
    </source>
</evidence>
<sequence>MKSWLKIVFQTFKVFVLFTGCTILFYYGIMWLNEEYQDYHRYDEPEGTAVKVSSSGNAENSSNWFDRLILFYLNGE</sequence>
<dbReference type="STRING" id="1637975.AN957_18290"/>
<reference evidence="2 3" key="1">
    <citation type="submission" date="2015-09" db="EMBL/GenBank/DDBJ databases">
        <title>Genome sequencing project for genomic taxonomy and phylogenomics of Bacillus-like bacteria.</title>
        <authorList>
            <person name="Liu B."/>
            <person name="Wang J."/>
            <person name="Zhu Y."/>
            <person name="Liu G."/>
            <person name="Chen Q."/>
            <person name="Chen Z."/>
            <person name="Lan J."/>
            <person name="Che J."/>
            <person name="Ge C."/>
            <person name="Shi H."/>
            <person name="Pan Z."/>
            <person name="Liu X."/>
        </authorList>
    </citation>
    <scope>NUCLEOTIDE SEQUENCE [LARGE SCALE GENOMIC DNA]</scope>
    <source>
        <strain evidence="2 3">FJAT-18043</strain>
    </source>
</reference>